<proteinExistence type="predicted"/>
<evidence type="ECO:0000313" key="1">
    <source>
        <dbReference type="EMBL" id="TNN68280.1"/>
    </source>
</evidence>
<organism evidence="1 2">
    <name type="scientific">Liparis tanakae</name>
    <name type="common">Tanaka's snailfish</name>
    <dbReference type="NCBI Taxonomy" id="230148"/>
    <lineage>
        <taxon>Eukaryota</taxon>
        <taxon>Metazoa</taxon>
        <taxon>Chordata</taxon>
        <taxon>Craniata</taxon>
        <taxon>Vertebrata</taxon>
        <taxon>Euteleostomi</taxon>
        <taxon>Actinopterygii</taxon>
        <taxon>Neopterygii</taxon>
        <taxon>Teleostei</taxon>
        <taxon>Neoteleostei</taxon>
        <taxon>Acanthomorphata</taxon>
        <taxon>Eupercaria</taxon>
        <taxon>Perciformes</taxon>
        <taxon>Cottioidei</taxon>
        <taxon>Cottales</taxon>
        <taxon>Liparidae</taxon>
        <taxon>Liparis</taxon>
    </lineage>
</organism>
<reference evidence="1 2" key="1">
    <citation type="submission" date="2019-03" db="EMBL/GenBank/DDBJ databases">
        <title>First draft genome of Liparis tanakae, snailfish: a comprehensive survey of snailfish specific genes.</title>
        <authorList>
            <person name="Kim W."/>
            <person name="Song I."/>
            <person name="Jeong J.-H."/>
            <person name="Kim D."/>
            <person name="Kim S."/>
            <person name="Ryu S."/>
            <person name="Song J.Y."/>
            <person name="Lee S.K."/>
        </authorList>
    </citation>
    <scope>NUCLEOTIDE SEQUENCE [LARGE SCALE GENOMIC DNA]</scope>
    <source>
        <tissue evidence="1">Muscle</tissue>
    </source>
</reference>
<gene>
    <name evidence="1" type="ORF">EYF80_021463</name>
</gene>
<dbReference type="Proteomes" id="UP000314294">
    <property type="component" value="Unassembled WGS sequence"/>
</dbReference>
<dbReference type="AlphaFoldDB" id="A0A4Z2HRP0"/>
<protein>
    <submittedName>
        <fullName evidence="1">Uncharacterized protein</fullName>
    </submittedName>
</protein>
<name>A0A4Z2HRP0_9TELE</name>
<evidence type="ECO:0000313" key="2">
    <source>
        <dbReference type="Proteomes" id="UP000314294"/>
    </source>
</evidence>
<accession>A0A4Z2HRP0</accession>
<keyword evidence="2" id="KW-1185">Reference proteome</keyword>
<comment type="caution">
    <text evidence="1">The sequence shown here is derived from an EMBL/GenBank/DDBJ whole genome shotgun (WGS) entry which is preliminary data.</text>
</comment>
<sequence>MTSGYPLSFFADPYFRFLSAGCTVQIGFRPGPDKNMNRQADAYGAFTPKVKLFVSPKTRGFTRSTIHRVLAMSIETLHEGRGLSLCVVSVKTVIIFFIHQNN</sequence>
<dbReference type="EMBL" id="SRLO01000192">
    <property type="protein sequence ID" value="TNN68280.1"/>
    <property type="molecule type" value="Genomic_DNA"/>
</dbReference>